<evidence type="ECO:0000256" key="1">
    <source>
        <dbReference type="ARBA" id="ARBA00004141"/>
    </source>
</evidence>
<feature type="transmembrane region" description="Helical" evidence="6">
    <location>
        <begin position="139"/>
        <end position="161"/>
    </location>
</feature>
<dbReference type="OrthoDB" id="9807274at2"/>
<feature type="transmembrane region" description="Helical" evidence="6">
    <location>
        <begin position="201"/>
        <end position="220"/>
    </location>
</feature>
<name>A0A365Y3T0_9BACT</name>
<keyword evidence="9" id="KW-1185">Reference proteome</keyword>
<proteinExistence type="predicted"/>
<feature type="transmembrane region" description="Helical" evidence="6">
    <location>
        <begin position="226"/>
        <end position="248"/>
    </location>
</feature>
<evidence type="ECO:0000256" key="6">
    <source>
        <dbReference type="SAM" id="Phobius"/>
    </source>
</evidence>
<feature type="transmembrane region" description="Helical" evidence="6">
    <location>
        <begin position="167"/>
        <end position="189"/>
    </location>
</feature>
<feature type="transmembrane region" description="Helical" evidence="6">
    <location>
        <begin position="336"/>
        <end position="357"/>
    </location>
</feature>
<gene>
    <name evidence="8" type="ORF">DF182_08225</name>
</gene>
<dbReference type="CDD" id="cd17321">
    <property type="entry name" value="MFS_MMR_MDR_like"/>
    <property type="match status" value="1"/>
</dbReference>
<evidence type="ECO:0000256" key="5">
    <source>
        <dbReference type="ARBA" id="ARBA00023136"/>
    </source>
</evidence>
<evidence type="ECO:0000256" key="4">
    <source>
        <dbReference type="ARBA" id="ARBA00022989"/>
    </source>
</evidence>
<reference evidence="8 9" key="1">
    <citation type="submission" date="2018-05" db="EMBL/GenBank/DDBJ databases">
        <title>Chitinophaga sp. K3CV102501T nov., isolated from isolated from a monsoon evergreen broad-leaved forest soil.</title>
        <authorList>
            <person name="Lv Y."/>
        </authorList>
    </citation>
    <scope>NUCLEOTIDE SEQUENCE [LARGE SCALE GENOMIC DNA]</scope>
    <source>
        <strain evidence="8 9">GDMCC 1.1325</strain>
    </source>
</reference>
<dbReference type="PROSITE" id="PS50850">
    <property type="entry name" value="MFS"/>
    <property type="match status" value="1"/>
</dbReference>
<dbReference type="AlphaFoldDB" id="A0A365Y3T0"/>
<dbReference type="PROSITE" id="PS00216">
    <property type="entry name" value="SUGAR_TRANSPORT_1"/>
    <property type="match status" value="1"/>
</dbReference>
<keyword evidence="5 6" id="KW-0472">Membrane</keyword>
<protein>
    <recommendedName>
        <fullName evidence="7">Major facilitator superfamily (MFS) profile domain-containing protein</fullName>
    </recommendedName>
</protein>
<dbReference type="PANTHER" id="PTHR42718:SF9">
    <property type="entry name" value="MAJOR FACILITATOR SUPERFAMILY MULTIDRUG TRANSPORTER MFSC"/>
    <property type="match status" value="1"/>
</dbReference>
<sequence>MFVPKISIMEKRIILTVACMAIFFEALDVSVLNMALPGMEQYFHFSPDAIQWVQTLYVLAFAGFVLLGGRLADVIGRRKIFITGALLFVMASLGAGFSVSFAWLLGCRALQGVGVALAIPAAMAIISHTFTEPAEKNRAFGIFGAMAGIGFATGLAIGGLISAWWGWQWVFFINVPVIGTAVVLAFRFIPRDEKTEHPQHSNWLSGALITLLMMMAAWLIHDLGHIAQHPVFFLALLVLFIITAVYFVKRERVHASPLVDFSLFRLKGVMTGNIGALLLGSTFLPYVFLLTLYLQQVLGFSSSQAGLLLFPFSILSGVISKYVLPHLFHRLGVVRTGILGSSFMLAGIVFFILSYFTTWQLPFILGAVLCINSLGMSVTFPAITILAIQAVPETQHGLASGINGTCNSMGGGLGLSLVGLMIQLATVNKWDIYGAGLAALVIVAVVAILQLCRFMFREKVVTAARYAEVPS</sequence>
<dbReference type="InterPro" id="IPR020846">
    <property type="entry name" value="MFS_dom"/>
</dbReference>
<evidence type="ECO:0000313" key="8">
    <source>
        <dbReference type="EMBL" id="RBL92555.1"/>
    </source>
</evidence>
<feature type="transmembrane region" description="Helical" evidence="6">
    <location>
        <begin position="432"/>
        <end position="456"/>
    </location>
</feature>
<feature type="transmembrane region" description="Helical" evidence="6">
    <location>
        <begin position="12"/>
        <end position="37"/>
    </location>
</feature>
<evidence type="ECO:0000256" key="3">
    <source>
        <dbReference type="ARBA" id="ARBA00022692"/>
    </source>
</evidence>
<dbReference type="PRINTS" id="PR01036">
    <property type="entry name" value="TCRTETB"/>
</dbReference>
<dbReference type="Pfam" id="PF07690">
    <property type="entry name" value="MFS_1"/>
    <property type="match status" value="1"/>
</dbReference>
<evidence type="ECO:0000256" key="2">
    <source>
        <dbReference type="ARBA" id="ARBA00022448"/>
    </source>
</evidence>
<dbReference type="Proteomes" id="UP000253410">
    <property type="component" value="Unassembled WGS sequence"/>
</dbReference>
<feature type="transmembrane region" description="Helical" evidence="6">
    <location>
        <begin position="269"/>
        <end position="293"/>
    </location>
</feature>
<dbReference type="InterPro" id="IPR036259">
    <property type="entry name" value="MFS_trans_sf"/>
</dbReference>
<keyword evidence="3 6" id="KW-0812">Transmembrane</keyword>
<keyword evidence="4 6" id="KW-1133">Transmembrane helix</keyword>
<feature type="transmembrane region" description="Helical" evidence="6">
    <location>
        <begin position="80"/>
        <end position="103"/>
    </location>
</feature>
<feature type="transmembrane region" description="Helical" evidence="6">
    <location>
        <begin position="409"/>
        <end position="426"/>
    </location>
</feature>
<feature type="transmembrane region" description="Helical" evidence="6">
    <location>
        <begin position="305"/>
        <end position="324"/>
    </location>
</feature>
<feature type="transmembrane region" description="Helical" evidence="6">
    <location>
        <begin position="363"/>
        <end position="388"/>
    </location>
</feature>
<dbReference type="Gene3D" id="1.20.1720.10">
    <property type="entry name" value="Multidrug resistance protein D"/>
    <property type="match status" value="1"/>
</dbReference>
<feature type="transmembrane region" description="Helical" evidence="6">
    <location>
        <begin position="49"/>
        <end position="68"/>
    </location>
</feature>
<dbReference type="EMBL" id="QFFJ01000001">
    <property type="protein sequence ID" value="RBL92555.1"/>
    <property type="molecule type" value="Genomic_DNA"/>
</dbReference>
<accession>A0A365Y3T0</accession>
<dbReference type="GO" id="GO:0016020">
    <property type="term" value="C:membrane"/>
    <property type="evidence" value="ECO:0007669"/>
    <property type="project" value="UniProtKB-SubCell"/>
</dbReference>
<dbReference type="GO" id="GO:0022857">
    <property type="term" value="F:transmembrane transporter activity"/>
    <property type="evidence" value="ECO:0007669"/>
    <property type="project" value="InterPro"/>
</dbReference>
<feature type="transmembrane region" description="Helical" evidence="6">
    <location>
        <begin position="109"/>
        <end position="127"/>
    </location>
</feature>
<feature type="domain" description="Major facilitator superfamily (MFS) profile" evidence="7">
    <location>
        <begin position="14"/>
        <end position="461"/>
    </location>
</feature>
<organism evidence="8 9">
    <name type="scientific">Chitinophaga flava</name>
    <dbReference type="NCBI Taxonomy" id="2259036"/>
    <lineage>
        <taxon>Bacteria</taxon>
        <taxon>Pseudomonadati</taxon>
        <taxon>Bacteroidota</taxon>
        <taxon>Chitinophagia</taxon>
        <taxon>Chitinophagales</taxon>
        <taxon>Chitinophagaceae</taxon>
        <taxon>Chitinophaga</taxon>
    </lineage>
</organism>
<keyword evidence="2" id="KW-0813">Transport</keyword>
<dbReference type="InterPro" id="IPR011701">
    <property type="entry name" value="MFS"/>
</dbReference>
<evidence type="ECO:0000313" key="9">
    <source>
        <dbReference type="Proteomes" id="UP000253410"/>
    </source>
</evidence>
<dbReference type="SUPFAM" id="SSF103473">
    <property type="entry name" value="MFS general substrate transporter"/>
    <property type="match status" value="1"/>
</dbReference>
<comment type="caution">
    <text evidence="8">The sequence shown here is derived from an EMBL/GenBank/DDBJ whole genome shotgun (WGS) entry which is preliminary data.</text>
</comment>
<dbReference type="Gene3D" id="1.20.1250.20">
    <property type="entry name" value="MFS general substrate transporter like domains"/>
    <property type="match status" value="1"/>
</dbReference>
<dbReference type="PANTHER" id="PTHR42718">
    <property type="entry name" value="MAJOR FACILITATOR SUPERFAMILY MULTIDRUG TRANSPORTER MFSC"/>
    <property type="match status" value="1"/>
</dbReference>
<dbReference type="InterPro" id="IPR005829">
    <property type="entry name" value="Sugar_transporter_CS"/>
</dbReference>
<evidence type="ECO:0000259" key="7">
    <source>
        <dbReference type="PROSITE" id="PS50850"/>
    </source>
</evidence>
<comment type="subcellular location">
    <subcellularLocation>
        <location evidence="1">Membrane</location>
        <topology evidence="1">Multi-pass membrane protein</topology>
    </subcellularLocation>
</comment>